<dbReference type="Gene3D" id="3.40.50.150">
    <property type="entry name" value="Vaccinia Virus protein VP39"/>
    <property type="match status" value="1"/>
</dbReference>
<reference evidence="2" key="1">
    <citation type="journal article" date="2019" name="Int. J. Syst. Evol. Microbiol.">
        <title>The Global Catalogue of Microorganisms (GCM) 10K type strain sequencing project: providing services to taxonomists for standard genome sequencing and annotation.</title>
        <authorList>
            <consortium name="The Broad Institute Genomics Platform"/>
            <consortium name="The Broad Institute Genome Sequencing Center for Infectious Disease"/>
            <person name="Wu L."/>
            <person name="Ma J."/>
        </authorList>
    </citation>
    <scope>NUCLEOTIDE SEQUENCE [LARGE SCALE GENOMIC DNA]</scope>
    <source>
        <strain evidence="2">JCM 17688</strain>
    </source>
</reference>
<accession>A0ABP8JS86</accession>
<gene>
    <name evidence="1" type="ORF">GCM10023147_28360</name>
</gene>
<evidence type="ECO:0000313" key="1">
    <source>
        <dbReference type="EMBL" id="GAA4395300.1"/>
    </source>
</evidence>
<dbReference type="Pfam" id="PF13489">
    <property type="entry name" value="Methyltransf_23"/>
    <property type="match status" value="1"/>
</dbReference>
<organism evidence="1 2">
    <name type="scientific">Tsukamurella soli</name>
    <dbReference type="NCBI Taxonomy" id="644556"/>
    <lineage>
        <taxon>Bacteria</taxon>
        <taxon>Bacillati</taxon>
        <taxon>Actinomycetota</taxon>
        <taxon>Actinomycetes</taxon>
        <taxon>Mycobacteriales</taxon>
        <taxon>Tsukamurellaceae</taxon>
        <taxon>Tsukamurella</taxon>
    </lineage>
</organism>
<dbReference type="EMBL" id="BAABFR010000042">
    <property type="protein sequence ID" value="GAA4395300.1"/>
    <property type="molecule type" value="Genomic_DNA"/>
</dbReference>
<dbReference type="Proteomes" id="UP001500635">
    <property type="component" value="Unassembled WGS sequence"/>
</dbReference>
<name>A0ABP8JS86_9ACTN</name>
<dbReference type="InterPro" id="IPR029063">
    <property type="entry name" value="SAM-dependent_MTases_sf"/>
</dbReference>
<comment type="caution">
    <text evidence="1">The sequence shown here is derived from an EMBL/GenBank/DDBJ whole genome shotgun (WGS) entry which is preliminary data.</text>
</comment>
<evidence type="ECO:0008006" key="3">
    <source>
        <dbReference type="Google" id="ProtNLM"/>
    </source>
</evidence>
<dbReference type="SUPFAM" id="SSF53335">
    <property type="entry name" value="S-adenosyl-L-methionine-dependent methyltransferases"/>
    <property type="match status" value="1"/>
</dbReference>
<sequence length="183" mass="19778">MGAALKARQPASVVGVEPDETYAAEARTRLDHVACATAEEFLGGPAPLQAPFDCVIAADALEHMVDPWSVMRDVATLLAPGGCVVISVPNVLYWPALKRVVVGGSWPRDDQGIFDATHLRWFTEADARALVDSAGLTIETVQHSYWTSSRRRLAVIRALSRTPASRFLAAQIFIRARKPAVSG</sequence>
<keyword evidence="2" id="KW-1185">Reference proteome</keyword>
<protein>
    <recommendedName>
        <fullName evidence="3">Methyltransferase domain-containing protein</fullName>
    </recommendedName>
</protein>
<dbReference type="PANTHER" id="PTHR43861">
    <property type="entry name" value="TRANS-ACONITATE 2-METHYLTRANSFERASE-RELATED"/>
    <property type="match status" value="1"/>
</dbReference>
<evidence type="ECO:0000313" key="2">
    <source>
        <dbReference type="Proteomes" id="UP001500635"/>
    </source>
</evidence>
<proteinExistence type="predicted"/>